<feature type="transmembrane region" description="Helical" evidence="7">
    <location>
        <begin position="74"/>
        <end position="95"/>
    </location>
</feature>
<evidence type="ECO:0000256" key="4">
    <source>
        <dbReference type="ARBA" id="ARBA00022692"/>
    </source>
</evidence>
<evidence type="ECO:0000256" key="1">
    <source>
        <dbReference type="ARBA" id="ARBA00004141"/>
    </source>
</evidence>
<keyword evidence="3 9" id="KW-0808">Transferase</keyword>
<dbReference type="AlphaFoldDB" id="A0A3E1K5N8"/>
<dbReference type="Pfam" id="PF02397">
    <property type="entry name" value="Bac_transf"/>
    <property type="match status" value="1"/>
</dbReference>
<accession>A0A3E1K5N8</accession>
<protein>
    <submittedName>
        <fullName evidence="9">Undecaprenyl-phosphate glucose phosphotransferase</fullName>
        <ecNumber evidence="9">2.7.8.31</ecNumber>
    </submittedName>
</protein>
<dbReference type="Pfam" id="PF13727">
    <property type="entry name" value="CoA_binding_3"/>
    <property type="match status" value="1"/>
</dbReference>
<comment type="subcellular location">
    <subcellularLocation>
        <location evidence="1">Membrane</location>
        <topology evidence="1">Multi-pass membrane protein</topology>
    </subcellularLocation>
</comment>
<evidence type="ECO:0000256" key="5">
    <source>
        <dbReference type="ARBA" id="ARBA00022989"/>
    </source>
</evidence>
<dbReference type="PANTHER" id="PTHR30576:SF0">
    <property type="entry name" value="UNDECAPRENYL-PHOSPHATE N-ACETYLGALACTOSAMINYL 1-PHOSPHATE TRANSFERASE-RELATED"/>
    <property type="match status" value="1"/>
</dbReference>
<evidence type="ECO:0000256" key="2">
    <source>
        <dbReference type="ARBA" id="ARBA00006464"/>
    </source>
</evidence>
<reference evidence="9 10" key="1">
    <citation type="submission" date="2018-08" db="EMBL/GenBank/DDBJ databases">
        <title>Wenzhouxiangella salilacus sp. nov., a novel bacterium isolated from a saline lake in Xinjiang Province, China.</title>
        <authorList>
            <person name="Han S."/>
        </authorList>
    </citation>
    <scope>NUCLEOTIDE SEQUENCE [LARGE SCALE GENOMIC DNA]</scope>
    <source>
        <strain evidence="9 10">XDB06</strain>
    </source>
</reference>
<sequence>MNRIIGPADWLTRLAPLFDGLAVLLAGYAAHCLRFSRLQLPAGYQLALLLGLLLSLVLLPAARSYRGVRWHRPVRGVLSALPGLVAVFGSLMVLATLTKTTAEFSRIWMVTWITGTVVLMSVWRWLVRRQADRAAPRILLIGTGALALDAARRLQSVYGDRALVGFVRLEDLQAAASLPAPVLGEIDELETIVQSDELAVTELWLAPDTAPSEDDDHLLHQLRLSSLPVRYVPDLRVLRLLGHRASEVAGMTVIELNATPLDGPDALVKAALDRLIAGALLVVLSPFLLLIVAAIKLDTRGPVVFGQPRHGGGGRVIRVLKFRSMRPGNPDDARQARRDDPRVTRVGRLLRRTSLDELPQLFNVLRGEMSLVGPRPHPLALNEAYSGRLAAYMQRHRVKPGITGLAQINGYRGETDTLEKMQKRLEYDLYYIENWSLWMDLRILVRTALSGWTDRNAY</sequence>
<keyword evidence="6 7" id="KW-0472">Membrane</keyword>
<evidence type="ECO:0000313" key="10">
    <source>
        <dbReference type="Proteomes" id="UP000260351"/>
    </source>
</evidence>
<feature type="domain" description="Bacterial sugar transferase" evidence="8">
    <location>
        <begin position="269"/>
        <end position="449"/>
    </location>
</feature>
<evidence type="ECO:0000256" key="6">
    <source>
        <dbReference type="ARBA" id="ARBA00023136"/>
    </source>
</evidence>
<dbReference type="GO" id="GO:0089702">
    <property type="term" value="F:undecaprenyl-phosphate glucose phosphotransferase activity"/>
    <property type="evidence" value="ECO:0007669"/>
    <property type="project" value="UniProtKB-EC"/>
</dbReference>
<keyword evidence="4 7" id="KW-0812">Transmembrane</keyword>
<dbReference type="EMBL" id="QUZK01000051">
    <property type="protein sequence ID" value="RFF29246.1"/>
    <property type="molecule type" value="Genomic_DNA"/>
</dbReference>
<evidence type="ECO:0000313" key="9">
    <source>
        <dbReference type="EMBL" id="RFF29246.1"/>
    </source>
</evidence>
<dbReference type="InterPro" id="IPR017475">
    <property type="entry name" value="EPS_sugar_tfrase"/>
</dbReference>
<dbReference type="EC" id="2.7.8.31" evidence="9"/>
<dbReference type="RefSeq" id="WP_116651801.1">
    <property type="nucleotide sequence ID" value="NZ_QUZK01000051.1"/>
</dbReference>
<evidence type="ECO:0000256" key="3">
    <source>
        <dbReference type="ARBA" id="ARBA00022679"/>
    </source>
</evidence>
<dbReference type="OrthoDB" id="9808602at2"/>
<proteinExistence type="inferred from homology"/>
<feature type="transmembrane region" description="Helical" evidence="7">
    <location>
        <begin position="275"/>
        <end position="295"/>
    </location>
</feature>
<dbReference type="NCBIfam" id="TIGR03023">
    <property type="entry name" value="WcaJ_sugtrans"/>
    <property type="match status" value="1"/>
</dbReference>
<evidence type="ECO:0000259" key="8">
    <source>
        <dbReference type="Pfam" id="PF02397"/>
    </source>
</evidence>
<organism evidence="9 10">
    <name type="scientific">Wenzhouxiangella sediminis</name>
    <dbReference type="NCBI Taxonomy" id="1792836"/>
    <lineage>
        <taxon>Bacteria</taxon>
        <taxon>Pseudomonadati</taxon>
        <taxon>Pseudomonadota</taxon>
        <taxon>Gammaproteobacteria</taxon>
        <taxon>Chromatiales</taxon>
        <taxon>Wenzhouxiangellaceae</taxon>
        <taxon>Wenzhouxiangella</taxon>
    </lineage>
</organism>
<comment type="similarity">
    <text evidence="2">Belongs to the bacterial sugar transferase family.</text>
</comment>
<gene>
    <name evidence="9" type="ORF">DZC52_14180</name>
</gene>
<dbReference type="Gene3D" id="3.40.50.720">
    <property type="entry name" value="NAD(P)-binding Rossmann-like Domain"/>
    <property type="match status" value="1"/>
</dbReference>
<dbReference type="PANTHER" id="PTHR30576">
    <property type="entry name" value="COLANIC BIOSYNTHESIS UDP-GLUCOSE LIPID CARRIER TRANSFERASE"/>
    <property type="match status" value="1"/>
</dbReference>
<dbReference type="Proteomes" id="UP000260351">
    <property type="component" value="Unassembled WGS sequence"/>
</dbReference>
<feature type="transmembrane region" description="Helical" evidence="7">
    <location>
        <begin position="107"/>
        <end position="127"/>
    </location>
</feature>
<keyword evidence="10" id="KW-1185">Reference proteome</keyword>
<dbReference type="InterPro" id="IPR017473">
    <property type="entry name" value="Undecaprenyl-P_gluc_Ptfrase"/>
</dbReference>
<evidence type="ECO:0000256" key="7">
    <source>
        <dbReference type="SAM" id="Phobius"/>
    </source>
</evidence>
<feature type="transmembrane region" description="Helical" evidence="7">
    <location>
        <begin position="12"/>
        <end position="30"/>
    </location>
</feature>
<dbReference type="NCBIfam" id="TIGR03025">
    <property type="entry name" value="EPS_sugtrans"/>
    <property type="match status" value="1"/>
</dbReference>
<dbReference type="GO" id="GO:0016020">
    <property type="term" value="C:membrane"/>
    <property type="evidence" value="ECO:0007669"/>
    <property type="project" value="UniProtKB-SubCell"/>
</dbReference>
<comment type="caution">
    <text evidence="9">The sequence shown here is derived from an EMBL/GenBank/DDBJ whole genome shotgun (WGS) entry which is preliminary data.</text>
</comment>
<feature type="transmembrane region" description="Helical" evidence="7">
    <location>
        <begin position="42"/>
        <end position="62"/>
    </location>
</feature>
<name>A0A3E1K5N8_9GAMM</name>
<dbReference type="InterPro" id="IPR003362">
    <property type="entry name" value="Bact_transf"/>
</dbReference>
<keyword evidence="5 7" id="KW-1133">Transmembrane helix</keyword>